<dbReference type="KEGG" id="spar:SPRG_05302"/>
<dbReference type="OMA" id="VRFEMRM"/>
<feature type="coiled-coil region" evidence="1">
    <location>
        <begin position="117"/>
        <end position="151"/>
    </location>
</feature>
<gene>
    <name evidence="3" type="ORF">SPRG_05302</name>
</gene>
<dbReference type="VEuPathDB" id="FungiDB:SPRG_05302"/>
<evidence type="ECO:0000313" key="4">
    <source>
        <dbReference type="Proteomes" id="UP000030745"/>
    </source>
</evidence>
<sequence length="228" mass="25231">MYRRSLEPQPLDALWLEAETEAFALKLVGLEVATETAPRGPPSLGEINDLDFYAIADNDDPAHTGSSTSSPESIEQYDENVRRSGAPRHVSGCRPRGAPGKTVIEKAYSQIDVTRVRAEMQLVVSQLQRENAELKKRLKASEALASQQKQQLHAKHNLKVAAKDRHVGQLKAQLDAESNAKAALLATVAALETDLADVRFEMRMMDKAYASERAAWVEKEQLLRSLNT</sequence>
<feature type="compositionally biased region" description="Polar residues" evidence="2">
    <location>
        <begin position="64"/>
        <end position="73"/>
    </location>
</feature>
<organism evidence="3 4">
    <name type="scientific">Saprolegnia parasitica (strain CBS 223.65)</name>
    <dbReference type="NCBI Taxonomy" id="695850"/>
    <lineage>
        <taxon>Eukaryota</taxon>
        <taxon>Sar</taxon>
        <taxon>Stramenopiles</taxon>
        <taxon>Oomycota</taxon>
        <taxon>Saprolegniomycetes</taxon>
        <taxon>Saprolegniales</taxon>
        <taxon>Saprolegniaceae</taxon>
        <taxon>Saprolegnia</taxon>
    </lineage>
</organism>
<reference evidence="3 4" key="1">
    <citation type="journal article" date="2013" name="PLoS Genet.">
        <title>Distinctive expansion of potential virulence genes in the genome of the oomycete fish pathogen Saprolegnia parasitica.</title>
        <authorList>
            <person name="Jiang R.H."/>
            <person name="de Bruijn I."/>
            <person name="Haas B.J."/>
            <person name="Belmonte R."/>
            <person name="Lobach L."/>
            <person name="Christie J."/>
            <person name="van den Ackerveken G."/>
            <person name="Bottin A."/>
            <person name="Bulone V."/>
            <person name="Diaz-Moreno S.M."/>
            <person name="Dumas B."/>
            <person name="Fan L."/>
            <person name="Gaulin E."/>
            <person name="Govers F."/>
            <person name="Grenville-Briggs L.J."/>
            <person name="Horner N.R."/>
            <person name="Levin J.Z."/>
            <person name="Mammella M."/>
            <person name="Meijer H.J."/>
            <person name="Morris P."/>
            <person name="Nusbaum C."/>
            <person name="Oome S."/>
            <person name="Phillips A.J."/>
            <person name="van Rooyen D."/>
            <person name="Rzeszutek E."/>
            <person name="Saraiva M."/>
            <person name="Secombes C.J."/>
            <person name="Seidl M.F."/>
            <person name="Snel B."/>
            <person name="Stassen J.H."/>
            <person name="Sykes S."/>
            <person name="Tripathy S."/>
            <person name="van den Berg H."/>
            <person name="Vega-Arreguin J.C."/>
            <person name="Wawra S."/>
            <person name="Young S.K."/>
            <person name="Zeng Q."/>
            <person name="Dieguez-Uribeondo J."/>
            <person name="Russ C."/>
            <person name="Tyler B.M."/>
            <person name="van West P."/>
        </authorList>
    </citation>
    <scope>NUCLEOTIDE SEQUENCE [LARGE SCALE GENOMIC DNA]</scope>
    <source>
        <strain evidence="3 4">CBS 223.65</strain>
    </source>
</reference>
<name>A0A067CLM1_SAPPC</name>
<dbReference type="GeneID" id="24127702"/>
<keyword evidence="4" id="KW-1185">Reference proteome</keyword>
<protein>
    <submittedName>
        <fullName evidence="3">Uncharacterized protein</fullName>
    </submittedName>
</protein>
<evidence type="ECO:0000256" key="2">
    <source>
        <dbReference type="SAM" id="MobiDB-lite"/>
    </source>
</evidence>
<dbReference type="OrthoDB" id="64909at2759"/>
<evidence type="ECO:0000256" key="1">
    <source>
        <dbReference type="SAM" id="Coils"/>
    </source>
</evidence>
<dbReference type="Proteomes" id="UP000030745">
    <property type="component" value="Unassembled WGS sequence"/>
</dbReference>
<evidence type="ECO:0000313" key="3">
    <source>
        <dbReference type="EMBL" id="KDO30110.1"/>
    </source>
</evidence>
<accession>A0A067CLM1</accession>
<feature type="region of interest" description="Disordered" evidence="2">
    <location>
        <begin position="56"/>
        <end position="98"/>
    </location>
</feature>
<keyword evidence="1" id="KW-0175">Coiled coil</keyword>
<dbReference type="AlphaFoldDB" id="A0A067CLM1"/>
<dbReference type="RefSeq" id="XP_012199290.1">
    <property type="nucleotide sequence ID" value="XM_012343900.1"/>
</dbReference>
<proteinExistence type="predicted"/>
<dbReference type="EMBL" id="KK583203">
    <property type="protein sequence ID" value="KDO30110.1"/>
    <property type="molecule type" value="Genomic_DNA"/>
</dbReference>